<dbReference type="InterPro" id="IPR011029">
    <property type="entry name" value="DEATH-like_dom_sf"/>
</dbReference>
<dbReference type="Pfam" id="PF17779">
    <property type="entry name" value="WHD_NOD2"/>
    <property type="match status" value="1"/>
</dbReference>
<dbReference type="PANTHER" id="PTHR45690">
    <property type="entry name" value="NACHT, LRR AND PYD DOMAINS-CONTAINING PROTEIN 12"/>
    <property type="match status" value="1"/>
</dbReference>
<dbReference type="InterPro" id="IPR001611">
    <property type="entry name" value="Leu-rich_rpt"/>
</dbReference>
<evidence type="ECO:0000259" key="8">
    <source>
        <dbReference type="PROSITE" id="PS50837"/>
    </source>
</evidence>
<name>A0AAX6RU79_HETGA</name>
<feature type="domain" description="Pyrin" evidence="7">
    <location>
        <begin position="50"/>
        <end position="140"/>
    </location>
</feature>
<comment type="similarity">
    <text evidence="1">Belongs to the NLRP family.</text>
</comment>
<dbReference type="Proteomes" id="UP000694906">
    <property type="component" value="Unplaced"/>
</dbReference>
<evidence type="ECO:0000259" key="7">
    <source>
        <dbReference type="PROSITE" id="PS50824"/>
    </source>
</evidence>
<dbReference type="GO" id="GO:0050727">
    <property type="term" value="P:regulation of inflammatory response"/>
    <property type="evidence" value="ECO:0007669"/>
    <property type="project" value="TreeGrafter"/>
</dbReference>
<dbReference type="PANTHER" id="PTHR45690:SF8">
    <property type="entry name" value="NACHT, LRR AND PYD DOMAINS-CONTAINING PROTEIN 8"/>
    <property type="match status" value="1"/>
</dbReference>
<feature type="region of interest" description="Disordered" evidence="6">
    <location>
        <begin position="1"/>
        <end position="23"/>
    </location>
</feature>
<dbReference type="SUPFAM" id="SSF52540">
    <property type="entry name" value="P-loop containing nucleoside triphosphate hydrolases"/>
    <property type="match status" value="1"/>
</dbReference>
<evidence type="ECO:0000256" key="1">
    <source>
        <dbReference type="ARBA" id="ARBA00008665"/>
    </source>
</evidence>
<dbReference type="InterPro" id="IPR004020">
    <property type="entry name" value="DAPIN"/>
</dbReference>
<dbReference type="Gene3D" id="3.80.10.10">
    <property type="entry name" value="Ribonuclease Inhibitor"/>
    <property type="match status" value="1"/>
</dbReference>
<dbReference type="RefSeq" id="XP_021101367.1">
    <property type="nucleotide sequence ID" value="XM_021245708.1"/>
</dbReference>
<evidence type="ECO:0000313" key="10">
    <source>
        <dbReference type="RefSeq" id="XP_021101367.1"/>
    </source>
</evidence>
<feature type="region of interest" description="Disordered" evidence="6">
    <location>
        <begin position="852"/>
        <end position="873"/>
    </location>
</feature>
<feature type="compositionally biased region" description="Polar residues" evidence="6">
    <location>
        <begin position="1"/>
        <end position="14"/>
    </location>
</feature>
<dbReference type="AlphaFoldDB" id="A0AAX6RU79"/>
<dbReference type="CTD" id="126205"/>
<dbReference type="GeneID" id="101718784"/>
<evidence type="ECO:0000256" key="2">
    <source>
        <dbReference type="ARBA" id="ARBA00022614"/>
    </source>
</evidence>
<dbReference type="CDD" id="cd08320">
    <property type="entry name" value="Pyrin_NALPs"/>
    <property type="match status" value="1"/>
</dbReference>
<dbReference type="InterPro" id="IPR027417">
    <property type="entry name" value="P-loop_NTPase"/>
</dbReference>
<keyword evidence="5" id="KW-0067">ATP-binding</keyword>
<dbReference type="Pfam" id="PF02758">
    <property type="entry name" value="PYRIN"/>
    <property type="match status" value="1"/>
</dbReference>
<dbReference type="InterPro" id="IPR041075">
    <property type="entry name" value="NOD1/2_WH"/>
</dbReference>
<dbReference type="SUPFAM" id="SSF52047">
    <property type="entry name" value="RNI-like"/>
    <property type="match status" value="1"/>
</dbReference>
<evidence type="ECO:0000256" key="6">
    <source>
        <dbReference type="SAM" id="MobiDB-lite"/>
    </source>
</evidence>
<feature type="domain" description="NACHT" evidence="8">
    <location>
        <begin position="221"/>
        <end position="350"/>
    </location>
</feature>
<dbReference type="Gene3D" id="3.40.50.300">
    <property type="entry name" value="P-loop containing nucleotide triphosphate hydrolases"/>
    <property type="match status" value="1"/>
</dbReference>
<dbReference type="InterPro" id="IPR041267">
    <property type="entry name" value="NLRP_HD2"/>
</dbReference>
<dbReference type="Gene3D" id="1.10.533.10">
    <property type="entry name" value="Death Domain, Fas"/>
    <property type="match status" value="1"/>
</dbReference>
<keyword evidence="3" id="KW-0677">Repeat</keyword>
<dbReference type="SMART" id="SM01289">
    <property type="entry name" value="PYRIN"/>
    <property type="match status" value="1"/>
</dbReference>
<keyword evidence="2" id="KW-0433">Leucine-rich repeat</keyword>
<sequence>MWSPLSNPVLSTGTKGPAERSSPVAVLHPEPAYIAYLGDQCPRQTPACSPASLRDNGLMLYMAKLSTGELQGFKQLLVEKLMTSSSPVTGDQLSSASWAEVVHLLVQQFPGRQAWDVAHNIFSKMNQKKMCVRVQKELKGLLPTWGPEDERPGESQMTLDKEESDQIRAYKLRVTEKYSPAWDGTTWPGSQADFLYRAARRHQELLTCLFLPRKPECAPPKAVVIQGTPSIGKTTLAKQVMLAWAWDSFYAHKAWHAFYFHCQEVTQVPEQSCLELIGHQLPGSPALVSKILSNPELLFDGFEELTPTLLQEPEALSGDWKQQLPSSALLSSLLSKTMLPQASLLVAVRPASWNTVSHLLSQTSMVTLTGFDRTETIEYFRTYFGHKRELEQAVSFALENETLLSRCRVPVVYLAKGLPGRMAPGPLEGLCHLAASGMRMEQWVFSKGDLVKARVEDSSVAAFLSANILRRVNGQSDCYVFVFFVFQELFAVFFYVLFFPQRLKNFQVLGSIDIQSLLAGPVDVWHFLTNMGLFLFGLLNSDCASMMERAFQHRVTSVNRGKVLKVLAEMYQYHLPIPGCGLQQLFHCLSEVGQETFLSWALRGLCKATLTLDSDQDAQASAFCLKHCRDLKRVELTLSAALQEALGPKPVDSLPLAATSEGLAGLEMTAVTMAPAFVWLLAAALKHPEGLLRSLSLKGVGPSMLHEDLFRVFVENSHMTSLEIQCTEVGYQAAQLLRATLHSPKCHIQSLRLVSCVAPPREWVLLARDLQDSAHLQTLALSGACLALSAAIFVSARQLRRLALGFALLPALTVTRAHSRIHTHTRVLWRALLHRAAVLQLELTIPPASASQRAGVTGVHPHTRPPVRSSPRVSVPRLESCGLMKLACPGVAVSLGSSRTLTHLSLAGNALKDEGARHIWESLASAALPLQRLV</sequence>
<dbReference type="PROSITE" id="PS50824">
    <property type="entry name" value="DAPIN"/>
    <property type="match status" value="1"/>
</dbReference>
<dbReference type="SUPFAM" id="SSF47986">
    <property type="entry name" value="DEATH domain"/>
    <property type="match status" value="1"/>
</dbReference>
<accession>A0AAX6RU79</accession>
<dbReference type="SMART" id="SM00368">
    <property type="entry name" value="LRR_RI"/>
    <property type="match status" value="2"/>
</dbReference>
<dbReference type="GO" id="GO:0005737">
    <property type="term" value="C:cytoplasm"/>
    <property type="evidence" value="ECO:0007669"/>
    <property type="project" value="TreeGrafter"/>
</dbReference>
<evidence type="ECO:0000256" key="3">
    <source>
        <dbReference type="ARBA" id="ARBA00022737"/>
    </source>
</evidence>
<dbReference type="InterPro" id="IPR007111">
    <property type="entry name" value="NACHT_NTPase"/>
</dbReference>
<dbReference type="InterPro" id="IPR032675">
    <property type="entry name" value="LRR_dom_sf"/>
</dbReference>
<reference evidence="10" key="1">
    <citation type="submission" date="2025-08" db="UniProtKB">
        <authorList>
            <consortium name="RefSeq"/>
        </authorList>
    </citation>
    <scope>IDENTIFICATION</scope>
</reference>
<evidence type="ECO:0000313" key="9">
    <source>
        <dbReference type="Proteomes" id="UP000694906"/>
    </source>
</evidence>
<dbReference type="PROSITE" id="PS50837">
    <property type="entry name" value="NACHT"/>
    <property type="match status" value="1"/>
</dbReference>
<proteinExistence type="inferred from homology"/>
<dbReference type="Pfam" id="PF05729">
    <property type="entry name" value="NACHT"/>
    <property type="match status" value="1"/>
</dbReference>
<dbReference type="Pfam" id="PF17776">
    <property type="entry name" value="NLRC4_HD2"/>
    <property type="match status" value="1"/>
</dbReference>
<dbReference type="GO" id="GO:0005524">
    <property type="term" value="F:ATP binding"/>
    <property type="evidence" value="ECO:0007669"/>
    <property type="project" value="UniProtKB-KW"/>
</dbReference>
<organism evidence="9 10">
    <name type="scientific">Heterocephalus glaber</name>
    <name type="common">Naked mole rat</name>
    <dbReference type="NCBI Taxonomy" id="10181"/>
    <lineage>
        <taxon>Eukaryota</taxon>
        <taxon>Metazoa</taxon>
        <taxon>Chordata</taxon>
        <taxon>Craniata</taxon>
        <taxon>Vertebrata</taxon>
        <taxon>Euteleostomi</taxon>
        <taxon>Mammalia</taxon>
        <taxon>Eutheria</taxon>
        <taxon>Euarchontoglires</taxon>
        <taxon>Glires</taxon>
        <taxon>Rodentia</taxon>
        <taxon>Hystricomorpha</taxon>
        <taxon>Bathyergidae</taxon>
        <taxon>Heterocephalus</taxon>
    </lineage>
</organism>
<keyword evidence="4" id="KW-0547">Nucleotide-binding</keyword>
<protein>
    <submittedName>
        <fullName evidence="10">NACHT, LRR and PYD domains-containing protein 8</fullName>
    </submittedName>
</protein>
<keyword evidence="9" id="KW-1185">Reference proteome</keyword>
<evidence type="ECO:0000256" key="4">
    <source>
        <dbReference type="ARBA" id="ARBA00022741"/>
    </source>
</evidence>
<evidence type="ECO:0000256" key="5">
    <source>
        <dbReference type="ARBA" id="ARBA00022840"/>
    </source>
</evidence>
<dbReference type="Pfam" id="PF13516">
    <property type="entry name" value="LRR_6"/>
    <property type="match status" value="1"/>
</dbReference>
<dbReference type="InterPro" id="IPR050637">
    <property type="entry name" value="NLRP_innate_immun_reg"/>
</dbReference>
<gene>
    <name evidence="10" type="primary">Nlrp8</name>
</gene>